<keyword evidence="2" id="KW-0663">Pyridoxal phosphate</keyword>
<dbReference type="CDD" id="cd07377">
    <property type="entry name" value="WHTH_GntR"/>
    <property type="match status" value="1"/>
</dbReference>
<evidence type="ECO:0000256" key="1">
    <source>
        <dbReference type="ARBA" id="ARBA00005384"/>
    </source>
</evidence>
<accession>A0A0H3WYQ4</accession>
<dbReference type="PATRIC" id="fig|656179.3.peg.4135"/>
<dbReference type="SUPFAM" id="SSF53383">
    <property type="entry name" value="PLP-dependent transferases"/>
    <property type="match status" value="1"/>
</dbReference>
<protein>
    <submittedName>
        <fullName evidence="7">GntR family transcriptional regulator</fullName>
    </submittedName>
</protein>
<dbReference type="InterPro" id="IPR004839">
    <property type="entry name" value="Aminotransferase_I/II_large"/>
</dbReference>
<dbReference type="GO" id="GO:0003677">
    <property type="term" value="F:DNA binding"/>
    <property type="evidence" value="ECO:0007669"/>
    <property type="project" value="UniProtKB-KW"/>
</dbReference>
<dbReference type="GO" id="GO:0030170">
    <property type="term" value="F:pyridoxal phosphate binding"/>
    <property type="evidence" value="ECO:0007669"/>
    <property type="project" value="InterPro"/>
</dbReference>
<dbReference type="EMBL" id="CP011807">
    <property type="protein sequence ID" value="AKM31808.1"/>
    <property type="molecule type" value="Genomic_DNA"/>
</dbReference>
<keyword evidence="8" id="KW-1185">Reference proteome</keyword>
<evidence type="ECO:0000313" key="8">
    <source>
        <dbReference type="Proteomes" id="UP000035651"/>
    </source>
</evidence>
<dbReference type="PROSITE" id="PS50949">
    <property type="entry name" value="HTH_GNTR"/>
    <property type="match status" value="1"/>
</dbReference>
<dbReference type="GO" id="GO:0003700">
    <property type="term" value="F:DNA-binding transcription factor activity"/>
    <property type="evidence" value="ECO:0007669"/>
    <property type="project" value="InterPro"/>
</dbReference>
<keyword evidence="3" id="KW-0805">Transcription regulation</keyword>
<dbReference type="AlphaFoldDB" id="A0A0H3WYQ4"/>
<comment type="similarity">
    <text evidence="1">In the C-terminal section; belongs to the class-I pyridoxal-phosphate-dependent aminotransferase family.</text>
</comment>
<evidence type="ECO:0000313" key="7">
    <source>
        <dbReference type="EMBL" id="AKM31808.1"/>
    </source>
</evidence>
<proteinExistence type="inferred from homology"/>
<organism evidence="7 8">
    <name type="scientific">Pandoraea faecigallinarum</name>
    <dbReference type="NCBI Taxonomy" id="656179"/>
    <lineage>
        <taxon>Bacteria</taxon>
        <taxon>Pseudomonadati</taxon>
        <taxon>Pseudomonadota</taxon>
        <taxon>Betaproteobacteria</taxon>
        <taxon>Burkholderiales</taxon>
        <taxon>Burkholderiaceae</taxon>
        <taxon>Pandoraea</taxon>
    </lineage>
</organism>
<keyword evidence="5" id="KW-0804">Transcription</keyword>
<dbReference type="Pfam" id="PF00392">
    <property type="entry name" value="GntR"/>
    <property type="match status" value="1"/>
</dbReference>
<name>A0A0H3WYQ4_9BURK</name>
<dbReference type="SMART" id="SM00345">
    <property type="entry name" value="HTH_GNTR"/>
    <property type="match status" value="1"/>
</dbReference>
<dbReference type="InterPro" id="IPR051446">
    <property type="entry name" value="HTH_trans_reg/aminotransferase"/>
</dbReference>
<dbReference type="SUPFAM" id="SSF46785">
    <property type="entry name" value="Winged helix' DNA-binding domain"/>
    <property type="match status" value="1"/>
</dbReference>
<dbReference type="InterPro" id="IPR015424">
    <property type="entry name" value="PyrdxlP-dep_Trfase"/>
</dbReference>
<dbReference type="InterPro" id="IPR000524">
    <property type="entry name" value="Tscrpt_reg_HTH_GntR"/>
</dbReference>
<dbReference type="PANTHER" id="PTHR46577">
    <property type="entry name" value="HTH-TYPE TRANSCRIPTIONAL REGULATORY PROTEIN GABR"/>
    <property type="match status" value="1"/>
</dbReference>
<evidence type="ECO:0000256" key="4">
    <source>
        <dbReference type="ARBA" id="ARBA00023125"/>
    </source>
</evidence>
<dbReference type="OrthoDB" id="9804020at2"/>
<feature type="domain" description="HTH gntR-type" evidence="6">
    <location>
        <begin position="25"/>
        <end position="93"/>
    </location>
</feature>
<dbReference type="Proteomes" id="UP000035651">
    <property type="component" value="Chromosome"/>
</dbReference>
<sequence>MAIATTNRISPLILTDNAALDTARMTLVDQLVHWARLRIEERVFLPGMRMPSIRSLAEDKRVSRFSVVEAYERLVAQGYLEARRGSGFYVRERPAMPPQNAAAPMVPQGPLDVAWLVRSMLHQVAPERGPGMGYLPPGWLDAEMMTSAMRSMSRQSSAHLLQAGNPHGFLPLRVQLQTQLAELEIGARPEQIVLTSGITQAVDFLLRLYVRAGDTVLVGDPAWFVMFGRIASQGAHTVGVPYTPDGLDMQALERLVQQHRPKLLILNSILQNPTGTSLTPARAFQILRLAEQYDFMVLEDDIYCDLCPPHQQVARLASLDQLKRVIYMGSFSKTLTANLRVAFVACSPELAKTFVDHKMLSSSTTPEINERIVYKALTEGHYRRHVERLRTRLDEVRDGARRHMERLGLRLFGEPTSGMFLWVDTGIDTNAIAAAGHEAGFLFAPGALFSPRQTPSTWMRMNIACSSDPSMLSFLSRQLELAA</sequence>
<evidence type="ECO:0000256" key="3">
    <source>
        <dbReference type="ARBA" id="ARBA00023015"/>
    </source>
</evidence>
<dbReference type="InterPro" id="IPR036388">
    <property type="entry name" value="WH-like_DNA-bd_sf"/>
</dbReference>
<dbReference type="InterPro" id="IPR015421">
    <property type="entry name" value="PyrdxlP-dep_Trfase_major"/>
</dbReference>
<gene>
    <name evidence="7" type="ORF">AB870_19390</name>
</gene>
<evidence type="ECO:0000256" key="5">
    <source>
        <dbReference type="ARBA" id="ARBA00023163"/>
    </source>
</evidence>
<dbReference type="RefSeq" id="WP_047907579.1">
    <property type="nucleotide sequence ID" value="NZ_CP011807.3"/>
</dbReference>
<dbReference type="Gene3D" id="3.40.640.10">
    <property type="entry name" value="Type I PLP-dependent aspartate aminotransferase-like (Major domain)"/>
    <property type="match status" value="1"/>
</dbReference>
<dbReference type="KEGG" id="pfg:AB870_19390"/>
<dbReference type="InterPro" id="IPR036390">
    <property type="entry name" value="WH_DNA-bd_sf"/>
</dbReference>
<evidence type="ECO:0000256" key="2">
    <source>
        <dbReference type="ARBA" id="ARBA00022898"/>
    </source>
</evidence>
<dbReference type="Pfam" id="PF00155">
    <property type="entry name" value="Aminotran_1_2"/>
    <property type="match status" value="1"/>
</dbReference>
<dbReference type="Gene3D" id="1.10.10.10">
    <property type="entry name" value="Winged helix-like DNA-binding domain superfamily/Winged helix DNA-binding domain"/>
    <property type="match status" value="1"/>
</dbReference>
<evidence type="ECO:0000259" key="6">
    <source>
        <dbReference type="PROSITE" id="PS50949"/>
    </source>
</evidence>
<reference evidence="7" key="1">
    <citation type="submission" date="2016-06" db="EMBL/GenBank/DDBJ databases">
        <title>Complete Genome Sequence of Pandoraea faecigallinarum DSM-23572.</title>
        <authorList>
            <person name="Yong D."/>
            <person name="Ee R."/>
            <person name="Lim Y.-L."/>
            <person name="Yin W.-F."/>
            <person name="Chan K.-G."/>
        </authorList>
    </citation>
    <scope>NUCLEOTIDE SEQUENCE</scope>
    <source>
        <strain evidence="7">DSM 23572</strain>
    </source>
</reference>
<dbReference type="PANTHER" id="PTHR46577:SF2">
    <property type="entry name" value="TRANSCRIPTIONAL REGULATORY PROTEIN"/>
    <property type="match status" value="1"/>
</dbReference>
<dbReference type="STRING" id="656179.AB870_19390"/>
<dbReference type="CDD" id="cd00609">
    <property type="entry name" value="AAT_like"/>
    <property type="match status" value="1"/>
</dbReference>
<keyword evidence="4" id="KW-0238">DNA-binding</keyword>